<proteinExistence type="predicted"/>
<evidence type="ECO:0000256" key="1">
    <source>
        <dbReference type="SAM" id="Phobius"/>
    </source>
</evidence>
<dbReference type="Proteomes" id="UP000789342">
    <property type="component" value="Unassembled WGS sequence"/>
</dbReference>
<name>A0A9N9A1G7_9GLOM</name>
<evidence type="ECO:0000313" key="3">
    <source>
        <dbReference type="Proteomes" id="UP000789342"/>
    </source>
</evidence>
<keyword evidence="1" id="KW-1133">Transmembrane helix</keyword>
<gene>
    <name evidence="2" type="ORF">AMORRO_LOCUS3854</name>
</gene>
<dbReference type="EMBL" id="CAJVPV010001960">
    <property type="protein sequence ID" value="CAG8513649.1"/>
    <property type="molecule type" value="Genomic_DNA"/>
</dbReference>
<organism evidence="2 3">
    <name type="scientific">Acaulospora morrowiae</name>
    <dbReference type="NCBI Taxonomy" id="94023"/>
    <lineage>
        <taxon>Eukaryota</taxon>
        <taxon>Fungi</taxon>
        <taxon>Fungi incertae sedis</taxon>
        <taxon>Mucoromycota</taxon>
        <taxon>Glomeromycotina</taxon>
        <taxon>Glomeromycetes</taxon>
        <taxon>Diversisporales</taxon>
        <taxon>Acaulosporaceae</taxon>
        <taxon>Acaulospora</taxon>
    </lineage>
</organism>
<keyword evidence="1" id="KW-0812">Transmembrane</keyword>
<comment type="caution">
    <text evidence="2">The sequence shown here is derived from an EMBL/GenBank/DDBJ whole genome shotgun (WGS) entry which is preliminary data.</text>
</comment>
<reference evidence="2" key="1">
    <citation type="submission" date="2021-06" db="EMBL/GenBank/DDBJ databases">
        <authorList>
            <person name="Kallberg Y."/>
            <person name="Tangrot J."/>
            <person name="Rosling A."/>
        </authorList>
    </citation>
    <scope>NUCLEOTIDE SEQUENCE</scope>
    <source>
        <strain evidence="2">CL551</strain>
    </source>
</reference>
<feature type="transmembrane region" description="Helical" evidence="1">
    <location>
        <begin position="127"/>
        <end position="147"/>
    </location>
</feature>
<protein>
    <submittedName>
        <fullName evidence="2">14173_t:CDS:1</fullName>
    </submittedName>
</protein>
<sequence>MVVFFSRAVTLQVKSVRKQYLTSNRQLSEKRSSLLNWLEKVYLTNNLKNKCRGFVIHNSPNFYLYTPEIISTTILITGIFIDSDTIELRERLRRFIAYERKCHQVKIRKTRRTRLRIKRNPRKNAQIAFTVVMMVALIVISVDVFVVRRKKFKI</sequence>
<keyword evidence="1" id="KW-0472">Membrane</keyword>
<evidence type="ECO:0000313" key="2">
    <source>
        <dbReference type="EMBL" id="CAG8513649.1"/>
    </source>
</evidence>
<accession>A0A9N9A1G7</accession>
<keyword evidence="3" id="KW-1185">Reference proteome</keyword>
<dbReference type="AlphaFoldDB" id="A0A9N9A1G7"/>